<name>A0A7J6MUV3_PERCH</name>
<dbReference type="PROSITE" id="PS50157">
    <property type="entry name" value="ZINC_FINGER_C2H2_2"/>
    <property type="match status" value="1"/>
</dbReference>
<feature type="region of interest" description="Disordered" evidence="2">
    <location>
        <begin position="1"/>
        <end position="42"/>
    </location>
</feature>
<dbReference type="OrthoDB" id="439808at2759"/>
<sequence length="187" mass="20934">MPRRQTIRVSDAFGLSDSEDESIPRDAKMSNNKGTSTGVTRNVNGTIRSMKYSNNSLMQGYTSVYGGFMHHEKVLEQQPTAESTEGMSSILGSQAPPPPEEEEVKRHRHEDENVTTSNKKRRPAPSEATSSSSATEHRSRQEELQTAAICHLCARKFKSTAHLKKHEELSALHKENLRKKEEANKVC</sequence>
<evidence type="ECO:0000259" key="3">
    <source>
        <dbReference type="PROSITE" id="PS50157"/>
    </source>
</evidence>
<evidence type="ECO:0000256" key="2">
    <source>
        <dbReference type="SAM" id="MobiDB-lite"/>
    </source>
</evidence>
<evidence type="ECO:0000313" key="4">
    <source>
        <dbReference type="EMBL" id="KAF4675389.1"/>
    </source>
</evidence>
<feature type="compositionally biased region" description="Polar residues" evidence="2">
    <location>
        <begin position="29"/>
        <end position="42"/>
    </location>
</feature>
<organism evidence="4 5">
    <name type="scientific">Perkinsus chesapeaki</name>
    <name type="common">Clam parasite</name>
    <name type="synonym">Perkinsus andrewsi</name>
    <dbReference type="NCBI Taxonomy" id="330153"/>
    <lineage>
        <taxon>Eukaryota</taxon>
        <taxon>Sar</taxon>
        <taxon>Alveolata</taxon>
        <taxon>Perkinsozoa</taxon>
        <taxon>Perkinsea</taxon>
        <taxon>Perkinsida</taxon>
        <taxon>Perkinsidae</taxon>
        <taxon>Perkinsus</taxon>
    </lineage>
</organism>
<evidence type="ECO:0000313" key="5">
    <source>
        <dbReference type="Proteomes" id="UP000591131"/>
    </source>
</evidence>
<protein>
    <recommendedName>
        <fullName evidence="3">C2H2-type domain-containing protein</fullName>
    </recommendedName>
</protein>
<proteinExistence type="predicted"/>
<dbReference type="Proteomes" id="UP000591131">
    <property type="component" value="Unassembled WGS sequence"/>
</dbReference>
<dbReference type="AlphaFoldDB" id="A0A7J6MUV3"/>
<comment type="caution">
    <text evidence="4">The sequence shown here is derived from an EMBL/GenBank/DDBJ whole genome shotgun (WGS) entry which is preliminary data.</text>
</comment>
<keyword evidence="1" id="KW-0479">Metal-binding</keyword>
<feature type="compositionally biased region" description="Basic and acidic residues" evidence="2">
    <location>
        <begin position="103"/>
        <end position="112"/>
    </location>
</feature>
<accession>A0A7J6MUV3</accession>
<keyword evidence="1" id="KW-0862">Zinc</keyword>
<feature type="compositionally biased region" description="Polar residues" evidence="2">
    <location>
        <begin position="77"/>
        <end position="92"/>
    </location>
</feature>
<reference evidence="4 5" key="1">
    <citation type="submission" date="2020-04" db="EMBL/GenBank/DDBJ databases">
        <title>Perkinsus chesapeaki whole genome sequence.</title>
        <authorList>
            <person name="Bogema D.R."/>
        </authorList>
    </citation>
    <scope>NUCLEOTIDE SEQUENCE [LARGE SCALE GENOMIC DNA]</scope>
    <source>
        <strain evidence="4">ATCC PRA-425</strain>
    </source>
</reference>
<evidence type="ECO:0000256" key="1">
    <source>
        <dbReference type="PROSITE-ProRule" id="PRU00042"/>
    </source>
</evidence>
<feature type="region of interest" description="Disordered" evidence="2">
    <location>
        <begin position="77"/>
        <end position="143"/>
    </location>
</feature>
<keyword evidence="5" id="KW-1185">Reference proteome</keyword>
<dbReference type="EMBL" id="JAAPAO010000048">
    <property type="protein sequence ID" value="KAF4675389.1"/>
    <property type="molecule type" value="Genomic_DNA"/>
</dbReference>
<feature type="domain" description="C2H2-type" evidence="3">
    <location>
        <begin position="148"/>
        <end position="173"/>
    </location>
</feature>
<dbReference type="InterPro" id="IPR013087">
    <property type="entry name" value="Znf_C2H2_type"/>
</dbReference>
<gene>
    <name evidence="4" type="ORF">FOL47_007847</name>
</gene>
<feature type="compositionally biased region" description="Low complexity" evidence="2">
    <location>
        <begin position="125"/>
        <end position="134"/>
    </location>
</feature>
<dbReference type="GO" id="GO:0008270">
    <property type="term" value="F:zinc ion binding"/>
    <property type="evidence" value="ECO:0007669"/>
    <property type="project" value="UniProtKB-KW"/>
</dbReference>
<keyword evidence="1" id="KW-0863">Zinc-finger</keyword>